<dbReference type="InterPro" id="IPR009936">
    <property type="entry name" value="DUF1468"/>
</dbReference>
<sequence length="148" mass="15997">MNWRHGLAAASGDVAALLFALMAVWASFTADEPEAYVFPQLISILMLVFCGINFVRRAVTQFAGKPPLDAVLLKKIAPGAAVICVYILTAETVGFYLAAAVVFATLSLLYGAATHRKQVFIVTGAVVAVLYSLFSLLLRVQVPREFFL</sequence>
<feature type="domain" description="DUF1468" evidence="2">
    <location>
        <begin position="15"/>
        <end position="143"/>
    </location>
</feature>
<feature type="transmembrane region" description="Helical" evidence="1">
    <location>
        <begin position="119"/>
        <end position="138"/>
    </location>
</feature>
<dbReference type="Pfam" id="PF07331">
    <property type="entry name" value="TctB"/>
    <property type="match status" value="1"/>
</dbReference>
<evidence type="ECO:0000313" key="3">
    <source>
        <dbReference type="EMBL" id="MDM5147005.1"/>
    </source>
</evidence>
<name>A0ABT7QK08_9GAMM</name>
<protein>
    <submittedName>
        <fullName evidence="3">Tripartite tricarboxylate transporter TctB family protein</fullName>
    </submittedName>
</protein>
<keyword evidence="1" id="KW-0472">Membrane</keyword>
<feature type="transmembrane region" description="Helical" evidence="1">
    <location>
        <begin position="36"/>
        <end position="55"/>
    </location>
</feature>
<proteinExistence type="predicted"/>
<keyword evidence="4" id="KW-1185">Reference proteome</keyword>
<evidence type="ECO:0000313" key="4">
    <source>
        <dbReference type="Proteomes" id="UP001168167"/>
    </source>
</evidence>
<evidence type="ECO:0000256" key="1">
    <source>
        <dbReference type="SAM" id="Phobius"/>
    </source>
</evidence>
<dbReference type="Proteomes" id="UP001168167">
    <property type="component" value="Unassembled WGS sequence"/>
</dbReference>
<keyword evidence="1" id="KW-0812">Transmembrane</keyword>
<comment type="caution">
    <text evidence="3">The sequence shown here is derived from an EMBL/GenBank/DDBJ whole genome shotgun (WGS) entry which is preliminary data.</text>
</comment>
<evidence type="ECO:0000259" key="2">
    <source>
        <dbReference type="Pfam" id="PF07331"/>
    </source>
</evidence>
<gene>
    <name evidence="3" type="ORF">NQX30_01210</name>
</gene>
<keyword evidence="1" id="KW-1133">Transmembrane helix</keyword>
<organism evidence="3 4">
    <name type="scientific">Candidatus Doriopsillibacter californiensis</name>
    <dbReference type="NCBI Taxonomy" id="2970740"/>
    <lineage>
        <taxon>Bacteria</taxon>
        <taxon>Pseudomonadati</taxon>
        <taxon>Pseudomonadota</taxon>
        <taxon>Gammaproteobacteria</taxon>
        <taxon>Candidatus Tethybacterales</taxon>
        <taxon>Candidatus Persebacteraceae</taxon>
        <taxon>Candidatus Doriopsillibacter</taxon>
    </lineage>
</organism>
<reference evidence="3" key="1">
    <citation type="submission" date="2022-08" db="EMBL/GenBank/DDBJ databases">
        <authorList>
            <person name="Dzunkova M."/>
            <person name="La Clair J."/>
            <person name="Tyml T."/>
            <person name="Doud D."/>
            <person name="Schulz F."/>
            <person name="Piquer S."/>
            <person name="Porcel Sanchis D."/>
            <person name="Osborn A."/>
            <person name="Robinson D."/>
            <person name="Louie K.B."/>
            <person name="Bowen B.P."/>
            <person name="Bowers R."/>
            <person name="Lee J."/>
            <person name="Arnau Llombart V."/>
            <person name="Diaz Villanueva W."/>
            <person name="Gosliner T."/>
            <person name="Northen T."/>
            <person name="Cheng J.-F."/>
            <person name="Burkart M.D."/>
            <person name="Woyke T."/>
        </authorList>
    </citation>
    <scope>NUCLEOTIDE SEQUENCE</scope>
    <source>
        <strain evidence="3">Df01</strain>
    </source>
</reference>
<reference evidence="3" key="2">
    <citation type="journal article" date="2023" name="Microbiome">
        <title>Synthase-selected sorting approach identifies a beta-lactone synthase in a nudibranch symbiotic bacterium.</title>
        <authorList>
            <person name="Dzunkova M."/>
            <person name="La Clair J.J."/>
            <person name="Tyml T."/>
            <person name="Doud D."/>
            <person name="Schulz F."/>
            <person name="Piquer-Esteban S."/>
            <person name="Porcel Sanchis D."/>
            <person name="Osborn A."/>
            <person name="Robinson D."/>
            <person name="Louie K.B."/>
            <person name="Bowen B.P."/>
            <person name="Bowers R.M."/>
            <person name="Lee J."/>
            <person name="Arnau V."/>
            <person name="Diaz-Villanueva W."/>
            <person name="Stepanauskas R."/>
            <person name="Gosliner T."/>
            <person name="Date S.V."/>
            <person name="Northen T.R."/>
            <person name="Cheng J.F."/>
            <person name="Burkart M.D."/>
            <person name="Woyke T."/>
        </authorList>
    </citation>
    <scope>NUCLEOTIDE SEQUENCE</scope>
    <source>
        <strain evidence="3">Df01</strain>
    </source>
</reference>
<accession>A0ABT7QK08</accession>
<dbReference type="EMBL" id="JANQAO010000001">
    <property type="protein sequence ID" value="MDM5147005.1"/>
    <property type="molecule type" value="Genomic_DNA"/>
</dbReference>